<dbReference type="AlphaFoldDB" id="B1V633"/>
<name>B1V633_CLOPF</name>
<evidence type="ECO:0000313" key="2">
    <source>
        <dbReference type="Proteomes" id="UP000003188"/>
    </source>
</evidence>
<dbReference type="EMBL" id="ABOO01000040">
    <property type="protein sequence ID" value="EDT70734.1"/>
    <property type="molecule type" value="Genomic_DNA"/>
</dbReference>
<dbReference type="Proteomes" id="UP000003188">
    <property type="component" value="Unassembled WGS sequence"/>
</dbReference>
<reference evidence="1 2" key="1">
    <citation type="submission" date="2008-03" db="EMBL/GenBank/DDBJ databases">
        <authorList>
            <person name="Paulsen I."/>
            <person name="Sebastian Y."/>
        </authorList>
    </citation>
    <scope>NUCLEOTIDE SEQUENCE [LARGE SCALE GENOMIC DNA]</scope>
    <source>
        <strain evidence="2">D str. JGS1721</strain>
    </source>
</reference>
<dbReference type="RefSeq" id="WP_003475872.1">
    <property type="nucleotide sequence ID" value="NZ_ABOO01000040.1"/>
</dbReference>
<proteinExistence type="predicted"/>
<protein>
    <submittedName>
        <fullName evidence="1">Uncharacterized protein</fullName>
    </submittedName>
</protein>
<organism evidence="1 2">
    <name type="scientific">Clostridium perfringens D str. JGS1721</name>
    <dbReference type="NCBI Taxonomy" id="488537"/>
    <lineage>
        <taxon>Bacteria</taxon>
        <taxon>Bacillati</taxon>
        <taxon>Bacillota</taxon>
        <taxon>Clostridia</taxon>
        <taxon>Eubacteriales</taxon>
        <taxon>Clostridiaceae</taxon>
        <taxon>Clostridium</taxon>
    </lineage>
</organism>
<gene>
    <name evidence="1" type="ORF">CJD_A0561</name>
</gene>
<accession>B1V633</accession>
<evidence type="ECO:0000313" key="1">
    <source>
        <dbReference type="EMBL" id="EDT70734.1"/>
    </source>
</evidence>
<sequence>MYNLKIRTWNYKFASLFSKSLYGIQNDKFIVTACSLNEKTFNENIIKIKTVTPAIITMKDNETHKTRTWYDSIDDISLLYNILRRKI</sequence>
<comment type="caution">
    <text evidence="1">The sequence shown here is derived from an EMBL/GenBank/DDBJ whole genome shotgun (WGS) entry which is preliminary data.</text>
</comment>